<evidence type="ECO:0000313" key="2">
    <source>
        <dbReference type="Proteomes" id="UP000276282"/>
    </source>
</evidence>
<dbReference type="AlphaFoldDB" id="A0A495PVL1"/>
<protein>
    <submittedName>
        <fullName evidence="1">Uncharacterized protein</fullName>
    </submittedName>
</protein>
<gene>
    <name evidence="1" type="ORF">BC962_2062</name>
</gene>
<dbReference type="Proteomes" id="UP000276282">
    <property type="component" value="Unassembled WGS sequence"/>
</dbReference>
<organism evidence="1 2">
    <name type="scientific">Gillisia mitskevichiae</name>
    <dbReference type="NCBI Taxonomy" id="270921"/>
    <lineage>
        <taxon>Bacteria</taxon>
        <taxon>Pseudomonadati</taxon>
        <taxon>Bacteroidota</taxon>
        <taxon>Flavobacteriia</taxon>
        <taxon>Flavobacteriales</taxon>
        <taxon>Flavobacteriaceae</taxon>
        <taxon>Gillisia</taxon>
    </lineage>
</organism>
<dbReference type="EMBL" id="RBLG01000002">
    <property type="protein sequence ID" value="RKS53805.1"/>
    <property type="molecule type" value="Genomic_DNA"/>
</dbReference>
<accession>A0A495PVL1</accession>
<evidence type="ECO:0000313" key="1">
    <source>
        <dbReference type="EMBL" id="RKS53805.1"/>
    </source>
</evidence>
<reference evidence="1 2" key="1">
    <citation type="submission" date="2018-10" db="EMBL/GenBank/DDBJ databases">
        <title>Genomic Encyclopedia of Archaeal and Bacterial Type Strains, Phase II (KMG-II): from individual species to whole genera.</title>
        <authorList>
            <person name="Goeker M."/>
        </authorList>
    </citation>
    <scope>NUCLEOTIDE SEQUENCE [LARGE SCALE GENOMIC DNA]</scope>
    <source>
        <strain evidence="1 2">DSM 19839</strain>
    </source>
</reference>
<sequence length="68" mass="8095">MPFLYISKIRDPYFLRIRVFRINLYKQKGKSAAIKQDAFVDSYILMQRFIDKKITSILLSDTSCPIQF</sequence>
<keyword evidence="2" id="KW-1185">Reference proteome</keyword>
<proteinExistence type="predicted"/>
<comment type="caution">
    <text evidence="1">The sequence shown here is derived from an EMBL/GenBank/DDBJ whole genome shotgun (WGS) entry which is preliminary data.</text>
</comment>
<name>A0A495PVL1_9FLAO</name>